<reference evidence="8 9" key="1">
    <citation type="journal article" date="2019" name="Int. J. Syst. Evol. Microbiol.">
        <title>The Global Catalogue of Microorganisms (GCM) 10K type strain sequencing project: providing services to taxonomists for standard genome sequencing and annotation.</title>
        <authorList>
            <consortium name="The Broad Institute Genomics Platform"/>
            <consortium name="The Broad Institute Genome Sequencing Center for Infectious Disease"/>
            <person name="Wu L."/>
            <person name="Ma J."/>
        </authorList>
    </citation>
    <scope>NUCLEOTIDE SEQUENCE [LARGE SCALE GENOMIC DNA]</scope>
    <source>
        <strain evidence="8 9">CGMCC 1.10387</strain>
    </source>
</reference>
<dbReference type="InterPro" id="IPR050367">
    <property type="entry name" value="APC_superfamily"/>
</dbReference>
<sequence>MTKELERDLGLYAVLAISIGAMVGSGIFILPALAVDIAGPAVVLAYVVAGVLVLPAALSKSEMATAMPEAGGTYLFIERGMGPLLGTVAGIGTWFALSFKGALALVGGVPYLLLLFDVPPSVTTPVALALAALLVVVNVLGAKQTGRLQVGIVVVMLAALVWFVLGGVPSLQGSNYTPFLRGGVGGLLEATGLVFVSYAGVTKVASVAEEVADPDRNIPIGILGSLAFTTVLYALIVTVMLGVTDPAGIADSATPVAVAAEATLGTAGVAAVVLAAILALVSTANAGILSSSRYPFAMARDDLVPELMASISDRFGTPSNSITLTGVVLLLLIAFVPLLEIAKLASAFQILVFVLINLAVVAFREGSAAYEPSFTAPLYPWIQIFGVVSGLVLLTQMGTVPLVGAIVMTAAGIGWFGVYGRGRVDREGAAVDAVRRQVGRSAVDRTRETIDGPSSDYRVLVALDHEVTKDEERSFVRVAAEIADANDGEVVVARFEQVPDQVSLTYASETESPADVQFEAQTSELGSEFDVPVNSGTIVCHDVRHAVVNYADHEGADMLLMEDASPASGLRGLLFGSDVEWVLRHAPCDVALLNAGPAGLDGFEVVGVLSDEGPYDPTKIAAADALAASAGGSVTLAYAGRADASEIAGKTLEDYHAAVAALCSVPVRSCVPFGASSGSDPGPDLGEADLTVVSASERANDAIAAYLTGTDRPVLLVHQQESELRGRIARTVERRLF</sequence>
<feature type="transmembrane region" description="Helical" evidence="6">
    <location>
        <begin position="84"/>
        <end position="116"/>
    </location>
</feature>
<comment type="subcellular location">
    <subcellularLocation>
        <location evidence="1">Cell membrane</location>
        <topology evidence="1">Multi-pass membrane protein</topology>
    </subcellularLocation>
</comment>
<keyword evidence="9" id="KW-1185">Reference proteome</keyword>
<protein>
    <submittedName>
        <fullName evidence="8">Amino acid permease</fullName>
    </submittedName>
</protein>
<feature type="transmembrane region" description="Helical" evidence="6">
    <location>
        <begin position="264"/>
        <end position="288"/>
    </location>
</feature>
<evidence type="ECO:0000256" key="4">
    <source>
        <dbReference type="ARBA" id="ARBA00022989"/>
    </source>
</evidence>
<dbReference type="RefSeq" id="WP_256308077.1">
    <property type="nucleotide sequence ID" value="NZ_JANHAW010000002.1"/>
</dbReference>
<keyword evidence="4 6" id="KW-1133">Transmembrane helix</keyword>
<feature type="transmembrane region" description="Helical" evidence="6">
    <location>
        <begin position="376"/>
        <end position="394"/>
    </location>
</feature>
<gene>
    <name evidence="8" type="ORF">ACFSAS_02295</name>
</gene>
<feature type="transmembrane region" description="Helical" evidence="6">
    <location>
        <begin position="37"/>
        <end position="58"/>
    </location>
</feature>
<dbReference type="EMBL" id="JBHUDP010000001">
    <property type="protein sequence ID" value="MFD1684436.1"/>
    <property type="molecule type" value="Genomic_DNA"/>
</dbReference>
<comment type="caution">
    <text evidence="8">The sequence shown here is derived from an EMBL/GenBank/DDBJ whole genome shotgun (WGS) entry which is preliminary data.</text>
</comment>
<feature type="transmembrane region" description="Helical" evidence="6">
    <location>
        <begin position="148"/>
        <end position="168"/>
    </location>
</feature>
<evidence type="ECO:0000313" key="9">
    <source>
        <dbReference type="Proteomes" id="UP001597092"/>
    </source>
</evidence>
<dbReference type="PANTHER" id="PTHR42770:SF7">
    <property type="entry name" value="MEMBRANE PROTEIN"/>
    <property type="match status" value="1"/>
</dbReference>
<evidence type="ECO:0000256" key="2">
    <source>
        <dbReference type="ARBA" id="ARBA00022475"/>
    </source>
</evidence>
<dbReference type="AlphaFoldDB" id="A0ABD6DQJ4"/>
<feature type="transmembrane region" description="Helical" evidence="6">
    <location>
        <begin position="9"/>
        <end position="31"/>
    </location>
</feature>
<evidence type="ECO:0000259" key="7">
    <source>
        <dbReference type="Pfam" id="PF00582"/>
    </source>
</evidence>
<feature type="domain" description="UspA" evidence="7">
    <location>
        <begin position="458"/>
        <end position="592"/>
    </location>
</feature>
<dbReference type="InterPro" id="IPR006016">
    <property type="entry name" value="UspA"/>
</dbReference>
<dbReference type="PANTHER" id="PTHR42770">
    <property type="entry name" value="AMINO ACID TRANSPORTER-RELATED"/>
    <property type="match status" value="1"/>
</dbReference>
<organism evidence="8 9">
    <name type="scientific">Halobellus litoreus</name>
    <dbReference type="NCBI Taxonomy" id="755310"/>
    <lineage>
        <taxon>Archaea</taxon>
        <taxon>Methanobacteriati</taxon>
        <taxon>Methanobacteriota</taxon>
        <taxon>Stenosarchaea group</taxon>
        <taxon>Halobacteria</taxon>
        <taxon>Halobacteriales</taxon>
        <taxon>Haloferacaceae</taxon>
        <taxon>Halobellus</taxon>
    </lineage>
</organism>
<dbReference type="Proteomes" id="UP001597092">
    <property type="component" value="Unassembled WGS sequence"/>
</dbReference>
<feature type="transmembrane region" description="Helical" evidence="6">
    <location>
        <begin position="222"/>
        <end position="244"/>
    </location>
</feature>
<dbReference type="InterPro" id="IPR014729">
    <property type="entry name" value="Rossmann-like_a/b/a_fold"/>
</dbReference>
<dbReference type="GO" id="GO:0005886">
    <property type="term" value="C:plasma membrane"/>
    <property type="evidence" value="ECO:0007669"/>
    <property type="project" value="UniProtKB-SubCell"/>
</dbReference>
<evidence type="ECO:0000256" key="5">
    <source>
        <dbReference type="ARBA" id="ARBA00023136"/>
    </source>
</evidence>
<dbReference type="Gene3D" id="1.20.1740.10">
    <property type="entry name" value="Amino acid/polyamine transporter I"/>
    <property type="match status" value="1"/>
</dbReference>
<dbReference type="CDD" id="cd00293">
    <property type="entry name" value="USP-like"/>
    <property type="match status" value="1"/>
</dbReference>
<feature type="transmembrane region" description="Helical" evidence="6">
    <location>
        <begin position="345"/>
        <end position="364"/>
    </location>
</feature>
<evidence type="ECO:0000256" key="6">
    <source>
        <dbReference type="SAM" id="Phobius"/>
    </source>
</evidence>
<dbReference type="InterPro" id="IPR002293">
    <property type="entry name" value="AA/rel_permease1"/>
</dbReference>
<feature type="transmembrane region" description="Helical" evidence="6">
    <location>
        <begin position="321"/>
        <end position="339"/>
    </location>
</feature>
<dbReference type="Pfam" id="PF13520">
    <property type="entry name" value="AA_permease_2"/>
    <property type="match status" value="1"/>
</dbReference>
<evidence type="ECO:0000256" key="1">
    <source>
        <dbReference type="ARBA" id="ARBA00004651"/>
    </source>
</evidence>
<name>A0ABD6DQJ4_9EURY</name>
<evidence type="ECO:0000313" key="8">
    <source>
        <dbReference type="EMBL" id="MFD1684436.1"/>
    </source>
</evidence>
<keyword evidence="2" id="KW-1003">Cell membrane</keyword>
<keyword evidence="3 6" id="KW-0812">Transmembrane</keyword>
<feature type="transmembrane region" description="Helical" evidence="6">
    <location>
        <begin position="122"/>
        <end position="141"/>
    </location>
</feature>
<dbReference type="SUPFAM" id="SSF52402">
    <property type="entry name" value="Adenine nucleotide alpha hydrolases-like"/>
    <property type="match status" value="1"/>
</dbReference>
<dbReference type="Gene3D" id="3.40.50.620">
    <property type="entry name" value="HUPs"/>
    <property type="match status" value="1"/>
</dbReference>
<evidence type="ECO:0000256" key="3">
    <source>
        <dbReference type="ARBA" id="ARBA00022692"/>
    </source>
</evidence>
<keyword evidence="5 6" id="KW-0472">Membrane</keyword>
<proteinExistence type="predicted"/>
<accession>A0ABD6DQJ4</accession>
<feature type="transmembrane region" description="Helical" evidence="6">
    <location>
        <begin position="400"/>
        <end position="419"/>
    </location>
</feature>
<dbReference type="Pfam" id="PF00582">
    <property type="entry name" value="Usp"/>
    <property type="match status" value="1"/>
</dbReference>
<feature type="transmembrane region" description="Helical" evidence="6">
    <location>
        <begin position="180"/>
        <end position="201"/>
    </location>
</feature>